<comment type="caution">
    <text evidence="1">The sequence shown here is derived from an EMBL/GenBank/DDBJ whole genome shotgun (WGS) entry which is preliminary data.</text>
</comment>
<evidence type="ECO:0000313" key="1">
    <source>
        <dbReference type="EMBL" id="ESQ82495.1"/>
    </source>
</evidence>
<name>V4PB47_9CAUL</name>
<organism evidence="1 2">
    <name type="scientific">Asticcacaulis benevestitus DSM 16100 = ATCC BAA-896</name>
    <dbReference type="NCBI Taxonomy" id="1121022"/>
    <lineage>
        <taxon>Bacteria</taxon>
        <taxon>Pseudomonadati</taxon>
        <taxon>Pseudomonadota</taxon>
        <taxon>Alphaproteobacteria</taxon>
        <taxon>Caulobacterales</taxon>
        <taxon>Caulobacteraceae</taxon>
        <taxon>Asticcacaulis</taxon>
    </lineage>
</organism>
<dbReference type="EMBL" id="AWGB01000076">
    <property type="protein sequence ID" value="ESQ82495.1"/>
    <property type="molecule type" value="Genomic_DNA"/>
</dbReference>
<evidence type="ECO:0000313" key="2">
    <source>
        <dbReference type="Proteomes" id="UP000017837"/>
    </source>
</evidence>
<protein>
    <submittedName>
        <fullName evidence="1">Uncharacterized protein</fullName>
    </submittedName>
</protein>
<reference evidence="1 2" key="1">
    <citation type="journal article" date="2014" name="Nature">
        <title>Sequential evolution of bacterial morphology by co-option of a developmental regulator.</title>
        <authorList>
            <person name="Jiang C."/>
            <person name="Brown P.J."/>
            <person name="Ducret A."/>
            <person name="Brun Y.V."/>
        </authorList>
    </citation>
    <scope>NUCLEOTIDE SEQUENCE [LARGE SCALE GENOMIC DNA]</scope>
    <source>
        <strain evidence="1 2">DSM 16100</strain>
    </source>
</reference>
<accession>V4PB47</accession>
<dbReference type="Proteomes" id="UP000017837">
    <property type="component" value="Unassembled WGS sequence"/>
</dbReference>
<sequence>MASATALVVRKRIEDLVEKDMNMEASWEEGGTVIPANTVPLYALQVRSTL</sequence>
<dbReference type="AlphaFoldDB" id="V4PB47"/>
<gene>
    <name evidence="1" type="ORF">ABENE_20995</name>
</gene>
<proteinExistence type="predicted"/>
<keyword evidence="2" id="KW-1185">Reference proteome</keyword>